<protein>
    <submittedName>
        <fullName evidence="7">Translocation/assembly module TamB domain-containing protein</fullName>
    </submittedName>
</protein>
<evidence type="ECO:0000259" key="6">
    <source>
        <dbReference type="Pfam" id="PF04357"/>
    </source>
</evidence>
<dbReference type="RefSeq" id="WP_386372101.1">
    <property type="nucleotide sequence ID" value="NZ_JBHUMP010000003.1"/>
</dbReference>
<dbReference type="Pfam" id="PF04357">
    <property type="entry name" value="TamB"/>
    <property type="match status" value="1"/>
</dbReference>
<evidence type="ECO:0000256" key="4">
    <source>
        <dbReference type="ARBA" id="ARBA00023136"/>
    </source>
</evidence>
<evidence type="ECO:0000256" key="5">
    <source>
        <dbReference type="SAM" id="SignalP"/>
    </source>
</evidence>
<evidence type="ECO:0000256" key="1">
    <source>
        <dbReference type="ARBA" id="ARBA00004167"/>
    </source>
</evidence>
<dbReference type="Proteomes" id="UP001597474">
    <property type="component" value="Unassembled WGS sequence"/>
</dbReference>
<keyword evidence="4" id="KW-0472">Membrane</keyword>
<dbReference type="PANTHER" id="PTHR36985">
    <property type="entry name" value="TRANSLOCATION AND ASSEMBLY MODULE SUBUNIT TAMB"/>
    <property type="match status" value="1"/>
</dbReference>
<keyword evidence="8" id="KW-1185">Reference proteome</keyword>
<sequence length="1326" mass="138421">MQIFFRSLLAFLLACLTLTAPAVAQDDGKGFLTRKIQEALSGSGRDVSIDGFRGVLSSEASFDRMTIADEDGIWLTLEDVVLDWNRSALLRGRLEVEKLTAGRLDLPRLPVSEEDSLPEAEATPFSLPDLPVSIEIAEFAVEEIALGKPILGEAARLSVNANARYNDAAAILDFQARRIDGRRGEFDIQADFQRGDNVLDLLLHLVEEEGGIAAKLLNLPDQPSVEMRIAGQGPLDDFTTDVTIATDGAERLAGEVSLGTETPRRASDSPDRRIRADIGGDITALLAPRYREFFGEDVRLTIDALREGNGALEVSDFTLKARAAELAGRVNLNQENWPTFVDITGSVSNPDGTRVLLPVSGAGTSVARVGLSVDYDVADGDAFSGIFDLEALETEGLKIAETRLEMDGSLQGNLGSVGQFLGDLTFDANGLELSDPASAQALGSDISGKAHIEYIEGEPVRISDLDLSGADYGLTGQAQISGFDTGFLTKLQTTLKASDLGRFSALAGRELSGQSVLALEGEVTPLGGLFDLNIAGSTNNLQIGIEQADAVLAGLTELSLQARRNETGTFVRDLSLKNDAVSLTGAAELRSEDSAVEIDAQLADVSLVLPQYEGPIRIEATALQDTRGWTIDARSDGPYGAEITAAGLATGPDASLRFTAKVPELSRFTPEVSGALNAEGTLSQSPQGYVIDTTASGPYGAQAALEGLVTPMLDLSFDVSLPDLNPVVPQVNGPLQASGTLRQTEAGFFIDTQASGPYGSRAAVEGLATGPDMSLTFDVSVPNVQPLAPGISGPLQASGSLRQTPQGIAIDTKASGPYSANASVQGVVTGPDAAVEFSLSMPNIGVLVEKVNGPLSVTGSARKEGEAWRIDTSADGPSGTNAEVRGLVNPDGSLALDINGSAPLGLTKPFLAPRDLQGRADFDLSVNGPPRLSSVSGTISTRDARLTAPNLRLALEGISADIRLGNNRAEIDISGSALEGGRLRVGGSVVLTPSLPADLNIAVQGLVISDPRLYRTSVNGNLRLAGPLTGGAVISGQVDVGETDITVPSTGLTAIGDIPPITHVNDSAAVAQTRRKAGLNGEEPGDDAAAGGDGPGFGLDLRISAPNRIFVRGRGLDAELGGALTLTGTTNRIISAGRFELIRGRLDILGKRFDLIEGSIQFQGDLVPYIRFVTATESRSGEVRVIVEGPADEPEVSFEATPDAPQDEVLAQLLFGRNISEISAFQALQLASAVATLAGRGGGGIISNLRDGFGLDDLDVTTTDDGATAVRAGKYISENVYSDVTAASDGTGEVSLNLDITPSLTAKGTLGSDGDSGIGIFFERDY</sequence>
<keyword evidence="3" id="KW-1133">Transmembrane helix</keyword>
<gene>
    <name evidence="7" type="ORF">ACFSUD_05080</name>
</gene>
<evidence type="ECO:0000256" key="3">
    <source>
        <dbReference type="ARBA" id="ARBA00022989"/>
    </source>
</evidence>
<keyword evidence="2" id="KW-0812">Transmembrane</keyword>
<evidence type="ECO:0000256" key="2">
    <source>
        <dbReference type="ARBA" id="ARBA00022692"/>
    </source>
</evidence>
<feature type="domain" description="Translocation and assembly module TamB C-terminal" evidence="6">
    <location>
        <begin position="976"/>
        <end position="1326"/>
    </location>
</feature>
<name>A0ABW5TZK7_9RHOB</name>
<comment type="caution">
    <text evidence="7">The sequence shown here is derived from an EMBL/GenBank/DDBJ whole genome shotgun (WGS) entry which is preliminary data.</text>
</comment>
<proteinExistence type="predicted"/>
<feature type="chain" id="PRO_5045773083" evidence="5">
    <location>
        <begin position="25"/>
        <end position="1326"/>
    </location>
</feature>
<dbReference type="EMBL" id="JBHUMP010000003">
    <property type="protein sequence ID" value="MFD2738934.1"/>
    <property type="molecule type" value="Genomic_DNA"/>
</dbReference>
<keyword evidence="5" id="KW-0732">Signal</keyword>
<evidence type="ECO:0000313" key="8">
    <source>
        <dbReference type="Proteomes" id="UP001597474"/>
    </source>
</evidence>
<feature type="signal peptide" evidence="5">
    <location>
        <begin position="1"/>
        <end position="24"/>
    </location>
</feature>
<dbReference type="PANTHER" id="PTHR36985:SF1">
    <property type="entry name" value="TRANSLOCATION AND ASSEMBLY MODULE SUBUNIT TAMB"/>
    <property type="match status" value="1"/>
</dbReference>
<accession>A0ABW5TZK7</accession>
<dbReference type="InterPro" id="IPR007452">
    <property type="entry name" value="TamB_C"/>
</dbReference>
<evidence type="ECO:0000313" key="7">
    <source>
        <dbReference type="EMBL" id="MFD2738934.1"/>
    </source>
</evidence>
<organism evidence="7 8">
    <name type="scientific">Sulfitobacter aestuarii</name>
    <dbReference type="NCBI Taxonomy" id="2161676"/>
    <lineage>
        <taxon>Bacteria</taxon>
        <taxon>Pseudomonadati</taxon>
        <taxon>Pseudomonadota</taxon>
        <taxon>Alphaproteobacteria</taxon>
        <taxon>Rhodobacterales</taxon>
        <taxon>Roseobacteraceae</taxon>
        <taxon>Sulfitobacter</taxon>
    </lineage>
</organism>
<comment type="subcellular location">
    <subcellularLocation>
        <location evidence="1">Membrane</location>
        <topology evidence="1">Single-pass membrane protein</topology>
    </subcellularLocation>
</comment>
<reference evidence="8" key="1">
    <citation type="journal article" date="2019" name="Int. J. Syst. Evol. Microbiol.">
        <title>The Global Catalogue of Microorganisms (GCM) 10K type strain sequencing project: providing services to taxonomists for standard genome sequencing and annotation.</title>
        <authorList>
            <consortium name="The Broad Institute Genomics Platform"/>
            <consortium name="The Broad Institute Genome Sequencing Center for Infectious Disease"/>
            <person name="Wu L."/>
            <person name="Ma J."/>
        </authorList>
    </citation>
    <scope>NUCLEOTIDE SEQUENCE [LARGE SCALE GENOMIC DNA]</scope>
    <source>
        <strain evidence="8">TISTR 2562</strain>
    </source>
</reference>